<dbReference type="KEGG" id="apb:SAR116_0461"/>
<dbReference type="Pfam" id="PF00361">
    <property type="entry name" value="Proton_antipo_M"/>
    <property type="match status" value="1"/>
</dbReference>
<evidence type="ECO:0000256" key="8">
    <source>
        <dbReference type="SAM" id="Phobius"/>
    </source>
</evidence>
<gene>
    <name evidence="10" type="ordered locus">SAR116_0461</name>
</gene>
<accession>D5BQZ0</accession>
<feature type="transmembrane region" description="Helical" evidence="8">
    <location>
        <begin position="251"/>
        <end position="274"/>
    </location>
</feature>
<feature type="domain" description="NADH:quinone oxidoreductase/Mrp antiporter transmembrane" evidence="9">
    <location>
        <begin position="136"/>
        <end position="432"/>
    </location>
</feature>
<dbReference type="InterPro" id="IPR050586">
    <property type="entry name" value="CPA3_Na-H_Antiporter_D"/>
</dbReference>
<feature type="transmembrane region" description="Helical" evidence="8">
    <location>
        <begin position="420"/>
        <end position="441"/>
    </location>
</feature>
<dbReference type="EC" id="1.6.5.11" evidence="10"/>
<keyword evidence="11" id="KW-1185">Reference proteome</keyword>
<evidence type="ECO:0000256" key="6">
    <source>
        <dbReference type="ARBA" id="ARBA00023136"/>
    </source>
</evidence>
<feature type="transmembrane region" description="Helical" evidence="8">
    <location>
        <begin position="12"/>
        <end position="37"/>
    </location>
</feature>
<dbReference type="STRING" id="488538.SAR116_0461"/>
<feature type="transmembrane region" description="Helical" evidence="8">
    <location>
        <begin position="172"/>
        <end position="193"/>
    </location>
</feature>
<feature type="transmembrane region" description="Helical" evidence="8">
    <location>
        <begin position="44"/>
        <end position="66"/>
    </location>
</feature>
<dbReference type="PANTHER" id="PTHR42703">
    <property type="entry name" value="NADH DEHYDROGENASE"/>
    <property type="match status" value="1"/>
</dbReference>
<feature type="transmembrane region" description="Helical" evidence="8">
    <location>
        <begin position="461"/>
        <end position="478"/>
    </location>
</feature>
<dbReference type="GO" id="GO:0016491">
    <property type="term" value="F:oxidoreductase activity"/>
    <property type="evidence" value="ECO:0007669"/>
    <property type="project" value="UniProtKB-KW"/>
</dbReference>
<dbReference type="AlphaFoldDB" id="D5BQZ0"/>
<feature type="transmembrane region" description="Helical" evidence="8">
    <location>
        <begin position="141"/>
        <end position="160"/>
    </location>
</feature>
<keyword evidence="3" id="KW-1003">Cell membrane</keyword>
<feature type="transmembrane region" description="Helical" evidence="8">
    <location>
        <begin position="338"/>
        <end position="362"/>
    </location>
</feature>
<evidence type="ECO:0000256" key="7">
    <source>
        <dbReference type="RuleBase" id="RU000320"/>
    </source>
</evidence>
<evidence type="ECO:0000313" key="10">
    <source>
        <dbReference type="EMBL" id="ADE38704.1"/>
    </source>
</evidence>
<keyword evidence="5 8" id="KW-1133">Transmembrane helix</keyword>
<dbReference type="InterPro" id="IPR001750">
    <property type="entry name" value="ND/Mrp_TM"/>
</dbReference>
<evidence type="ECO:0000256" key="3">
    <source>
        <dbReference type="ARBA" id="ARBA00022475"/>
    </source>
</evidence>
<dbReference type="PANTHER" id="PTHR42703:SF1">
    <property type="entry name" value="NA(+)_H(+) ANTIPORTER SUBUNIT D1"/>
    <property type="match status" value="1"/>
</dbReference>
<organism evidence="10 11">
    <name type="scientific">Puniceispirillum marinum (strain IMCC1322)</name>
    <dbReference type="NCBI Taxonomy" id="488538"/>
    <lineage>
        <taxon>Bacteria</taxon>
        <taxon>Pseudomonadati</taxon>
        <taxon>Pseudomonadota</taxon>
        <taxon>Alphaproteobacteria</taxon>
        <taxon>Candidatus Puniceispirillales</taxon>
        <taxon>Candidatus Puniceispirillaceae</taxon>
        <taxon>Candidatus Puniceispirillum</taxon>
    </lineage>
</organism>
<keyword evidence="4 7" id="KW-0812">Transmembrane</keyword>
<evidence type="ECO:0000313" key="11">
    <source>
        <dbReference type="Proteomes" id="UP000007460"/>
    </source>
</evidence>
<keyword evidence="6 8" id="KW-0472">Membrane</keyword>
<feature type="transmembrane region" description="Helical" evidence="8">
    <location>
        <begin position="383"/>
        <end position="405"/>
    </location>
</feature>
<evidence type="ECO:0000256" key="2">
    <source>
        <dbReference type="ARBA" id="ARBA00005346"/>
    </source>
</evidence>
<dbReference type="InterPro" id="IPR003918">
    <property type="entry name" value="NADH_UbQ_OxRdtase"/>
</dbReference>
<dbReference type="RefSeq" id="WP_013045334.1">
    <property type="nucleotide sequence ID" value="NC_014010.1"/>
</dbReference>
<evidence type="ECO:0000259" key="9">
    <source>
        <dbReference type="Pfam" id="PF00361"/>
    </source>
</evidence>
<sequence length="499" mass="52724">MTASSLIQNLPALLVAIPLILAAVVTLVPIPAFAWVISLAAVGASFVIALLLHSVTMTGVEISYYLGNWEPPWGIEFVVDSATSMTLVIMMGLAFITTLAARHLIAAEIALADCGKTYAAWLLVCGGLSGLVMTADAFNLFVFLEISALSSVILIAMGAGTDRRSLIAAFNYLIIGAVGATFYVIGIGFVYAVTGTLNMADLALRLPEIEQSIVIFVGFGFMIAGILVKAAVFPVHVWLPAAYSYAPSAVSILLAAIATKASIYVLARLIFTVFGGFPEMIGSALTMVIVPLSVMGIFVGTIMAIYESDIKKLLAQSSIAQIGYITLGFGLASKSGVAAGFIHIGNHALIKGGLFMAVAGFFTAMRNRVDLNSLTGMGHRMPITATAFVICGLSLIGLPLTAGFISKLYLVRAMLEMDSYLLVGIVLASSALSLIYIWKIIEVMWMQPAAHDAPKLNENPAVYMPLWMLAGLNLWFGIDASWMVASAEFAAKALIGAGL</sequence>
<dbReference type="Proteomes" id="UP000007460">
    <property type="component" value="Chromosome"/>
</dbReference>
<feature type="transmembrane region" description="Helical" evidence="8">
    <location>
        <begin position="86"/>
        <end position="105"/>
    </location>
</feature>
<protein>
    <submittedName>
        <fullName evidence="10">NADH dehydrogenase (Quinone)</fullName>
        <ecNumber evidence="10">1.6.5.11</ecNumber>
    </submittedName>
</protein>
<reference evidence="10 11" key="1">
    <citation type="journal article" date="2010" name="J. Bacteriol.">
        <title>Complete genome sequence of "Candidatus Puniceispirillum marinum" IMCC1322, a representative of the SAR116 clade in the Alphaproteobacteria.</title>
        <authorList>
            <person name="Oh H.M."/>
            <person name="Kwon K.K."/>
            <person name="Kang I."/>
            <person name="Kang S.G."/>
            <person name="Lee J.H."/>
            <person name="Kim S.J."/>
            <person name="Cho J.C."/>
        </authorList>
    </citation>
    <scope>NUCLEOTIDE SEQUENCE [LARGE SCALE GENOMIC DNA]</scope>
    <source>
        <strain evidence="10 11">IMCC1322</strain>
    </source>
</reference>
<dbReference type="PRINTS" id="PR01437">
    <property type="entry name" value="NUOXDRDTASE4"/>
</dbReference>
<evidence type="ECO:0000256" key="5">
    <source>
        <dbReference type="ARBA" id="ARBA00022989"/>
    </source>
</evidence>
<comment type="similarity">
    <text evidence="2">Belongs to the CPA3 antiporters (TC 2.A.63) subunit D family.</text>
</comment>
<evidence type="ECO:0000256" key="1">
    <source>
        <dbReference type="ARBA" id="ARBA00004651"/>
    </source>
</evidence>
<dbReference type="EMBL" id="CP001751">
    <property type="protein sequence ID" value="ADE38704.1"/>
    <property type="molecule type" value="Genomic_DNA"/>
</dbReference>
<feature type="transmembrane region" description="Helical" evidence="8">
    <location>
        <begin position="280"/>
        <end position="306"/>
    </location>
</feature>
<feature type="transmembrane region" description="Helical" evidence="8">
    <location>
        <begin position="313"/>
        <end position="332"/>
    </location>
</feature>
<comment type="subcellular location">
    <subcellularLocation>
        <location evidence="1">Cell membrane</location>
        <topology evidence="1">Multi-pass membrane protein</topology>
    </subcellularLocation>
    <subcellularLocation>
        <location evidence="7">Membrane</location>
        <topology evidence="7">Multi-pass membrane protein</topology>
    </subcellularLocation>
</comment>
<keyword evidence="10" id="KW-0560">Oxidoreductase</keyword>
<evidence type="ECO:0000256" key="4">
    <source>
        <dbReference type="ARBA" id="ARBA00022692"/>
    </source>
</evidence>
<name>D5BQZ0_PUNMI</name>
<proteinExistence type="inferred from homology"/>
<feature type="transmembrane region" description="Helical" evidence="8">
    <location>
        <begin position="117"/>
        <end position="135"/>
    </location>
</feature>
<dbReference type="HOGENOM" id="CLU_007100_9_5_5"/>
<dbReference type="GO" id="GO:0005886">
    <property type="term" value="C:plasma membrane"/>
    <property type="evidence" value="ECO:0007669"/>
    <property type="project" value="UniProtKB-SubCell"/>
</dbReference>
<dbReference type="GO" id="GO:0042773">
    <property type="term" value="P:ATP synthesis coupled electron transport"/>
    <property type="evidence" value="ECO:0007669"/>
    <property type="project" value="InterPro"/>
</dbReference>
<feature type="transmembrane region" description="Helical" evidence="8">
    <location>
        <begin position="213"/>
        <end position="239"/>
    </location>
</feature>
<dbReference type="GO" id="GO:0008137">
    <property type="term" value="F:NADH dehydrogenase (ubiquinone) activity"/>
    <property type="evidence" value="ECO:0007669"/>
    <property type="project" value="InterPro"/>
</dbReference>
<dbReference type="eggNOG" id="COG0651">
    <property type="taxonomic scope" value="Bacteria"/>
</dbReference>